<dbReference type="GO" id="GO:0003676">
    <property type="term" value="F:nucleic acid binding"/>
    <property type="evidence" value="ECO:0007669"/>
    <property type="project" value="InterPro"/>
</dbReference>
<dbReference type="RefSeq" id="XP_030944841.1">
    <property type="nucleotide sequence ID" value="XM_031088981.1"/>
</dbReference>
<dbReference type="OMA" id="AHRSYFV"/>
<evidence type="ECO:0000256" key="3">
    <source>
        <dbReference type="ARBA" id="ARBA00022833"/>
    </source>
</evidence>
<protein>
    <recommendedName>
        <fullName evidence="5">CCHC-type domain-containing protein</fullName>
    </recommendedName>
</protein>
<sequence length="409" mass="45450">MLISQTQLILLHCYYPVRFPKSKLKNHVDLSNSTELGASATPPVTPPPSQQSFALSLPQRLQKDTCFHCRQQGHWARDCPLKKSQPSTSFSNGPDLPLFRCPCGLGFCLVRVSHSDKNPGRKFFTCPGVNWCDEVTAGETSKSPPECVSVSKCSCEAGVCKRIMLNRSPNAGRTCFVCRVPRDARALCDVSLEMPIAKSPPAMSEGRITTLNMEVLEQTVLDVQNKFLAYLESMAQEAESTFNVLDIQLVNHAPFHELVKKFIVCASSLADKEKSVNQEQSLQALIERYLSEKVRYDDISRIHAGTETALTASNRHLISLREEASCVKDLLLRIENQLSSCEAETKELETRSGEISRNMLGVPKEFAGCIWGSRRGTEASSNEILSAEGANAKCNHGRARVRKKYQIRI</sequence>
<reference evidence="7" key="1">
    <citation type="journal article" date="2016" name="G3 (Bethesda)">
        <title>First Draft Assembly and Annotation of the Genome of a California Endemic Oak Quercus lobata Nee (Fagaceae).</title>
        <authorList>
            <person name="Sork V.L."/>
            <person name="Fitz-Gibbon S.T."/>
            <person name="Puiu D."/>
            <person name="Crepeau M."/>
            <person name="Gugger P.F."/>
            <person name="Sherman R."/>
            <person name="Stevens K."/>
            <person name="Langley C.H."/>
            <person name="Pellegrini M."/>
            <person name="Salzberg S.L."/>
        </authorList>
    </citation>
    <scope>NUCLEOTIDE SEQUENCE [LARGE SCALE GENOMIC DNA]</scope>
    <source>
        <strain evidence="7">cv. SW786</strain>
    </source>
</reference>
<dbReference type="SMART" id="SM00343">
    <property type="entry name" value="ZnF_C2HC"/>
    <property type="match status" value="1"/>
</dbReference>
<proteinExistence type="predicted"/>
<evidence type="ECO:0000259" key="5">
    <source>
        <dbReference type="PROSITE" id="PS50158"/>
    </source>
</evidence>
<dbReference type="Proteomes" id="UP000594261">
    <property type="component" value="Chromosome 2"/>
</dbReference>
<dbReference type="Gramene" id="QL02p069084:mrna">
    <property type="protein sequence ID" value="QL02p069084:mrna"/>
    <property type="gene ID" value="QL02p069084"/>
</dbReference>
<dbReference type="GeneID" id="115969358"/>
<evidence type="ECO:0000313" key="7">
    <source>
        <dbReference type="Proteomes" id="UP000594261"/>
    </source>
</evidence>
<dbReference type="SUPFAM" id="SSF57756">
    <property type="entry name" value="Retrovirus zinc finger-like domains"/>
    <property type="match status" value="1"/>
</dbReference>
<gene>
    <name evidence="6" type="primary">LOC115969358</name>
</gene>
<evidence type="ECO:0000313" key="6">
    <source>
        <dbReference type="EnsemblPlants" id="QL02p069084:mrna"/>
    </source>
</evidence>
<dbReference type="EnsemblPlants" id="QL02p069084:mrna">
    <property type="protein sequence ID" value="QL02p069084:mrna"/>
    <property type="gene ID" value="QL02p069084"/>
</dbReference>
<dbReference type="PANTHER" id="PTHR33680">
    <property type="entry name" value="OS07G0190500 PROTEIN"/>
    <property type="match status" value="1"/>
</dbReference>
<keyword evidence="2 4" id="KW-0863">Zinc-finger</keyword>
<dbReference type="GO" id="GO:0008270">
    <property type="term" value="F:zinc ion binding"/>
    <property type="evidence" value="ECO:0007669"/>
    <property type="project" value="UniProtKB-KW"/>
</dbReference>
<accession>A0A7N2KY71</accession>
<dbReference type="Pfam" id="PF06839">
    <property type="entry name" value="Zn_ribbon_GRF"/>
    <property type="match status" value="1"/>
</dbReference>
<dbReference type="Pfam" id="PF00098">
    <property type="entry name" value="zf-CCHC"/>
    <property type="match status" value="1"/>
</dbReference>
<keyword evidence="1" id="KW-0479">Metal-binding</keyword>
<dbReference type="PROSITE" id="PS50158">
    <property type="entry name" value="ZF_CCHC"/>
    <property type="match status" value="1"/>
</dbReference>
<dbReference type="InterPro" id="IPR036875">
    <property type="entry name" value="Znf_CCHC_sf"/>
</dbReference>
<dbReference type="PANTHER" id="PTHR33680:SF1">
    <property type="entry name" value="OS05G0489500 PROTEIN"/>
    <property type="match status" value="1"/>
</dbReference>
<dbReference type="AlphaFoldDB" id="A0A7N2KY71"/>
<evidence type="ECO:0000256" key="4">
    <source>
        <dbReference type="PROSITE-ProRule" id="PRU00047"/>
    </source>
</evidence>
<dbReference type="OrthoDB" id="2425403at2759"/>
<organism evidence="6 7">
    <name type="scientific">Quercus lobata</name>
    <name type="common">Valley oak</name>
    <dbReference type="NCBI Taxonomy" id="97700"/>
    <lineage>
        <taxon>Eukaryota</taxon>
        <taxon>Viridiplantae</taxon>
        <taxon>Streptophyta</taxon>
        <taxon>Embryophyta</taxon>
        <taxon>Tracheophyta</taxon>
        <taxon>Spermatophyta</taxon>
        <taxon>Magnoliopsida</taxon>
        <taxon>eudicotyledons</taxon>
        <taxon>Gunneridae</taxon>
        <taxon>Pentapetalae</taxon>
        <taxon>rosids</taxon>
        <taxon>fabids</taxon>
        <taxon>Fagales</taxon>
        <taxon>Fagaceae</taxon>
        <taxon>Quercus</taxon>
    </lineage>
</organism>
<keyword evidence="7" id="KW-1185">Reference proteome</keyword>
<dbReference type="InterPro" id="IPR010666">
    <property type="entry name" value="Znf_GRF"/>
</dbReference>
<name>A0A7N2KY71_QUELO</name>
<evidence type="ECO:0000256" key="2">
    <source>
        <dbReference type="ARBA" id="ARBA00022771"/>
    </source>
</evidence>
<keyword evidence="3" id="KW-0862">Zinc</keyword>
<dbReference type="KEGG" id="qlo:115969358"/>
<dbReference type="Gene3D" id="4.10.60.10">
    <property type="entry name" value="Zinc finger, CCHC-type"/>
    <property type="match status" value="1"/>
</dbReference>
<evidence type="ECO:0000256" key="1">
    <source>
        <dbReference type="ARBA" id="ARBA00022723"/>
    </source>
</evidence>
<dbReference type="FunCoup" id="A0A7N2KY71">
    <property type="interactions" value="30"/>
</dbReference>
<dbReference type="InParanoid" id="A0A7N2KY71"/>
<reference evidence="6" key="2">
    <citation type="submission" date="2021-01" db="UniProtKB">
        <authorList>
            <consortium name="EnsemblPlants"/>
        </authorList>
    </citation>
    <scope>IDENTIFICATION</scope>
</reference>
<dbReference type="InterPro" id="IPR001878">
    <property type="entry name" value="Znf_CCHC"/>
</dbReference>
<feature type="domain" description="CCHC-type" evidence="5">
    <location>
        <begin position="66"/>
        <end position="80"/>
    </location>
</feature>